<dbReference type="Gene3D" id="2.120.10.30">
    <property type="entry name" value="TolB, C-terminal domain"/>
    <property type="match status" value="1"/>
</dbReference>
<gene>
    <name evidence="3" type="ORF">TOA249_LOCUS22737</name>
</gene>
<evidence type="ECO:0008006" key="5">
    <source>
        <dbReference type="Google" id="ProtNLM"/>
    </source>
</evidence>
<dbReference type="InterPro" id="IPR001258">
    <property type="entry name" value="NHL_repeat"/>
</dbReference>
<reference evidence="3" key="1">
    <citation type="submission" date="2021-02" db="EMBL/GenBank/DDBJ databases">
        <authorList>
            <person name="Nowell W R."/>
        </authorList>
    </citation>
    <scope>NUCLEOTIDE SEQUENCE</scope>
</reference>
<dbReference type="InterPro" id="IPR011042">
    <property type="entry name" value="6-blade_b-propeller_TolB-like"/>
</dbReference>
<dbReference type="PANTHER" id="PTHR24104">
    <property type="entry name" value="E3 UBIQUITIN-PROTEIN LIGASE NHLRC1-RELATED"/>
    <property type="match status" value="1"/>
</dbReference>
<dbReference type="EMBL" id="CAJOBS010002100">
    <property type="protein sequence ID" value="CAF4790935.1"/>
    <property type="molecule type" value="Genomic_DNA"/>
</dbReference>
<dbReference type="GO" id="GO:0008270">
    <property type="term" value="F:zinc ion binding"/>
    <property type="evidence" value="ECO:0007669"/>
    <property type="project" value="UniProtKB-KW"/>
</dbReference>
<organism evidence="3 4">
    <name type="scientific">Rotaria socialis</name>
    <dbReference type="NCBI Taxonomy" id="392032"/>
    <lineage>
        <taxon>Eukaryota</taxon>
        <taxon>Metazoa</taxon>
        <taxon>Spiralia</taxon>
        <taxon>Gnathifera</taxon>
        <taxon>Rotifera</taxon>
        <taxon>Eurotatoria</taxon>
        <taxon>Bdelloidea</taxon>
        <taxon>Philodinida</taxon>
        <taxon>Philodinidae</taxon>
        <taxon>Rotaria</taxon>
    </lineage>
</organism>
<accession>A0A821NM18</accession>
<dbReference type="AlphaFoldDB" id="A0A821NM18"/>
<name>A0A821NM18_9BILA</name>
<feature type="repeat" description="NHL" evidence="2">
    <location>
        <begin position="245"/>
        <end position="276"/>
    </location>
</feature>
<evidence type="ECO:0000256" key="2">
    <source>
        <dbReference type="PROSITE-ProRule" id="PRU00504"/>
    </source>
</evidence>
<evidence type="ECO:0000313" key="3">
    <source>
        <dbReference type="EMBL" id="CAF4790935.1"/>
    </source>
</evidence>
<dbReference type="PANTHER" id="PTHR24104:SF25">
    <property type="entry name" value="PROTEIN LIN-41"/>
    <property type="match status" value="1"/>
</dbReference>
<dbReference type="PROSITE" id="PS51125">
    <property type="entry name" value="NHL"/>
    <property type="match status" value="1"/>
</dbReference>
<dbReference type="CDD" id="cd05819">
    <property type="entry name" value="NHL"/>
    <property type="match status" value="1"/>
</dbReference>
<evidence type="ECO:0000313" key="4">
    <source>
        <dbReference type="Proteomes" id="UP000663838"/>
    </source>
</evidence>
<dbReference type="InterPro" id="IPR050952">
    <property type="entry name" value="TRIM-NHL_E3_ligases"/>
</dbReference>
<dbReference type="Pfam" id="PF01436">
    <property type="entry name" value="NHL"/>
    <property type="match status" value="1"/>
</dbReference>
<comment type="caution">
    <text evidence="3">The sequence shown here is derived from an EMBL/GenBank/DDBJ whole genome shotgun (WGS) entry which is preliminary data.</text>
</comment>
<sequence length="366" mass="40665">MSEAAIQRRIDNLGQRYYDGAIIPMRANAIDIHPYATWSKNGITVAGGNEAGIAIHQLYWPYGLYVDDDLTIYVVERGSHRISEWKSGATNGTVVAGGNGADRLKRPFYVIIDKESDSLIISDTDNSRVIRWPRRKGTRGETIISNIDCFGLTMDDNGFLYVVDSRKREVRRHKIGDTEGTVVAGGNGNGYRLDQLSIPRYVFVDREHSVYVTEYSNHRVAKWELGAKQGIAVAGGQGQENSLTQLDGPQGVVVDQLGTVYVTDYNNNRIMGWSKGATQGIVIAGKGYGAEPNQINWIVPVVYHSIGMVISMSSTSEILEYKNLTLNKLNLGVGVGVFRMDFLRFKATYDAFRLLLRQSSSDKLRI</sequence>
<proteinExistence type="predicted"/>
<dbReference type="SUPFAM" id="SSF101898">
    <property type="entry name" value="NHL repeat"/>
    <property type="match status" value="1"/>
</dbReference>
<evidence type="ECO:0000256" key="1">
    <source>
        <dbReference type="ARBA" id="ARBA00022737"/>
    </source>
</evidence>
<protein>
    <recommendedName>
        <fullName evidence="5">NHL repeat-containing protein</fullName>
    </recommendedName>
</protein>
<dbReference type="Proteomes" id="UP000663838">
    <property type="component" value="Unassembled WGS sequence"/>
</dbReference>
<keyword evidence="1" id="KW-0677">Repeat</keyword>
<dbReference type="Gene3D" id="2.40.10.500">
    <property type="match status" value="1"/>
</dbReference>